<dbReference type="Proteomes" id="UP001499988">
    <property type="component" value="Unassembled WGS sequence"/>
</dbReference>
<gene>
    <name evidence="2" type="ORF">GCM10023333_20950</name>
</gene>
<feature type="domain" description="F5/8 type C" evidence="1">
    <location>
        <begin position="89"/>
        <end position="238"/>
    </location>
</feature>
<evidence type="ECO:0000259" key="1">
    <source>
        <dbReference type="PROSITE" id="PS50022"/>
    </source>
</evidence>
<dbReference type="PROSITE" id="PS50022">
    <property type="entry name" value="FA58C_3"/>
    <property type="match status" value="1"/>
</dbReference>
<dbReference type="Gene3D" id="2.60.120.260">
    <property type="entry name" value="Galactose-binding domain-like"/>
    <property type="match status" value="1"/>
</dbReference>
<reference evidence="3" key="1">
    <citation type="journal article" date="2019" name="Int. J. Syst. Evol. Microbiol.">
        <title>The Global Catalogue of Microorganisms (GCM) 10K type strain sequencing project: providing services to taxonomists for standard genome sequencing and annotation.</title>
        <authorList>
            <consortium name="The Broad Institute Genomics Platform"/>
            <consortium name="The Broad Institute Genome Sequencing Center for Infectious Disease"/>
            <person name="Wu L."/>
            <person name="Ma J."/>
        </authorList>
    </citation>
    <scope>NUCLEOTIDE SEQUENCE [LARGE SCALE GENOMIC DNA]</scope>
    <source>
        <strain evidence="3">JCM 18401</strain>
    </source>
</reference>
<dbReference type="SUPFAM" id="SSF49785">
    <property type="entry name" value="Galactose-binding domain-like"/>
    <property type="match status" value="1"/>
</dbReference>
<dbReference type="InterPro" id="IPR008979">
    <property type="entry name" value="Galactose-bd-like_sf"/>
</dbReference>
<dbReference type="InterPro" id="IPR000421">
    <property type="entry name" value="FA58C"/>
</dbReference>
<keyword evidence="3" id="KW-1185">Reference proteome</keyword>
<dbReference type="EMBL" id="BAABJZ010000070">
    <property type="protein sequence ID" value="GAA4887321.1"/>
    <property type="molecule type" value="Genomic_DNA"/>
</dbReference>
<organism evidence="2 3">
    <name type="scientific">Ferrimonas pelagia</name>
    <dbReference type="NCBI Taxonomy" id="1177826"/>
    <lineage>
        <taxon>Bacteria</taxon>
        <taxon>Pseudomonadati</taxon>
        <taxon>Pseudomonadota</taxon>
        <taxon>Gammaproteobacteria</taxon>
        <taxon>Alteromonadales</taxon>
        <taxon>Ferrimonadaceae</taxon>
        <taxon>Ferrimonas</taxon>
    </lineage>
</organism>
<evidence type="ECO:0000313" key="3">
    <source>
        <dbReference type="Proteomes" id="UP001499988"/>
    </source>
</evidence>
<proteinExistence type="predicted"/>
<sequence length="238" mass="27067">MSTITRQAGQFDAVIRYQSEQTQQLAIWVGKQRYDFTLPATGAFVEPLDIHLGQLNLSDSGATPIRMEVTAKGTMDFHGFELYEANFFAAAQDEGQANQPALVTQFPIARAAHSRIDKGQHPQAHFADKVLDGDSETRWQPHPRQSRQRWFEIDHGEAVDIKSIRTEITALKRHGNVLDDLMMTVRYQDEQGEWQTLTSLPASKANEGFTVEQKARNWRFEFSSKGPIFSVRQVEMTQ</sequence>
<comment type="caution">
    <text evidence="2">The sequence shown here is derived from an EMBL/GenBank/DDBJ whole genome shotgun (WGS) entry which is preliminary data.</text>
</comment>
<protein>
    <recommendedName>
        <fullName evidence="1">F5/8 type C domain-containing protein</fullName>
    </recommendedName>
</protein>
<dbReference type="RefSeq" id="WP_345335331.1">
    <property type="nucleotide sequence ID" value="NZ_BAABJZ010000070.1"/>
</dbReference>
<accession>A0ABP9EWJ4</accession>
<name>A0ABP9EWJ4_9GAMM</name>
<evidence type="ECO:0000313" key="2">
    <source>
        <dbReference type="EMBL" id="GAA4887321.1"/>
    </source>
</evidence>